<dbReference type="AlphaFoldDB" id="A0AA37I6T6"/>
<reference evidence="1" key="1">
    <citation type="submission" date="2022-09" db="EMBL/GenBank/DDBJ databases">
        <title>Isolation and characterization of 3-chlorobenzoate degrading bacteria from soils in Shizuoka.</title>
        <authorList>
            <person name="Ifat A."/>
            <person name="Ogawa N."/>
            <person name="Kimbara K."/>
            <person name="Moriuchi R."/>
            <person name="Dohra H."/>
            <person name="Shintani M."/>
        </authorList>
    </citation>
    <scope>NUCLEOTIDE SEQUENCE</scope>
    <source>
        <strain evidence="1">19CS4-2</strain>
    </source>
</reference>
<gene>
    <name evidence="1" type="ORF">CBA19CS42_03445</name>
</gene>
<evidence type="ECO:0000313" key="2">
    <source>
        <dbReference type="Proteomes" id="UP001055111"/>
    </source>
</evidence>
<proteinExistence type="predicted"/>
<protein>
    <submittedName>
        <fullName evidence="1">Uncharacterized protein</fullName>
    </submittedName>
</protein>
<sequence length="36" mass="4212">MTLVERALPERERQQVYADRFGVYLEVYPALKPCIG</sequence>
<name>A0AA37I6T6_9BURK</name>
<organism evidence="1 2">
    <name type="scientific">Caballeronia novacaledonica</name>
    <dbReference type="NCBI Taxonomy" id="1544861"/>
    <lineage>
        <taxon>Bacteria</taxon>
        <taxon>Pseudomonadati</taxon>
        <taxon>Pseudomonadota</taxon>
        <taxon>Betaproteobacteria</taxon>
        <taxon>Burkholderiales</taxon>
        <taxon>Burkholderiaceae</taxon>
        <taxon>Caballeronia</taxon>
    </lineage>
</organism>
<dbReference type="Proteomes" id="UP001055111">
    <property type="component" value="Unassembled WGS sequence"/>
</dbReference>
<accession>A0AA37I6T6</accession>
<evidence type="ECO:0000313" key="1">
    <source>
        <dbReference type="EMBL" id="GJH23527.1"/>
    </source>
</evidence>
<comment type="caution">
    <text evidence="1">The sequence shown here is derived from an EMBL/GenBank/DDBJ whole genome shotgun (WGS) entry which is preliminary data.</text>
</comment>
<dbReference type="EMBL" id="BPUS01000001">
    <property type="protein sequence ID" value="GJH23527.1"/>
    <property type="molecule type" value="Genomic_DNA"/>
</dbReference>